<evidence type="ECO:0000313" key="1">
    <source>
        <dbReference type="EMBL" id="PIC15818.1"/>
    </source>
</evidence>
<organism evidence="1 2">
    <name type="scientific">Caenorhabditis nigoni</name>
    <dbReference type="NCBI Taxonomy" id="1611254"/>
    <lineage>
        <taxon>Eukaryota</taxon>
        <taxon>Metazoa</taxon>
        <taxon>Ecdysozoa</taxon>
        <taxon>Nematoda</taxon>
        <taxon>Chromadorea</taxon>
        <taxon>Rhabditida</taxon>
        <taxon>Rhabditina</taxon>
        <taxon>Rhabditomorpha</taxon>
        <taxon>Rhabditoidea</taxon>
        <taxon>Rhabditidae</taxon>
        <taxon>Peloderinae</taxon>
        <taxon>Caenorhabditis</taxon>
    </lineage>
</organism>
<proteinExistence type="predicted"/>
<sequence>MCLMTCLKNEEWELLAEGIGAVYDLPAVLPSMLKQESRVREFTRCTNMSDHRIAQLEQEKAKMAELENKRLHGIIVQQLFRINYLEELLDQARGRSSEFHTSTKWNPARE</sequence>
<reference evidence="2" key="1">
    <citation type="submission" date="2017-10" db="EMBL/GenBank/DDBJ databases">
        <title>Rapid genome shrinkage in a self-fertile nematode reveals novel sperm competition proteins.</title>
        <authorList>
            <person name="Yin D."/>
            <person name="Schwarz E.M."/>
            <person name="Thomas C.G."/>
            <person name="Felde R.L."/>
            <person name="Korf I.F."/>
            <person name="Cutter A.D."/>
            <person name="Schartner C.M."/>
            <person name="Ralston E.J."/>
            <person name="Meyer B.J."/>
            <person name="Haag E.S."/>
        </authorList>
    </citation>
    <scope>NUCLEOTIDE SEQUENCE [LARGE SCALE GENOMIC DNA]</scope>
    <source>
        <strain evidence="2">JU1422</strain>
    </source>
</reference>
<dbReference type="AlphaFoldDB" id="A0A2G5SLB1"/>
<evidence type="ECO:0000313" key="2">
    <source>
        <dbReference type="Proteomes" id="UP000230233"/>
    </source>
</evidence>
<comment type="caution">
    <text evidence="1">The sequence shown here is derived from an EMBL/GenBank/DDBJ whole genome shotgun (WGS) entry which is preliminary data.</text>
</comment>
<keyword evidence="2" id="KW-1185">Reference proteome</keyword>
<accession>A0A2G5SLB1</accession>
<name>A0A2G5SLB1_9PELO</name>
<protein>
    <submittedName>
        <fullName evidence="1">Uncharacterized protein</fullName>
    </submittedName>
</protein>
<dbReference type="EMBL" id="PDUG01000006">
    <property type="protein sequence ID" value="PIC15818.1"/>
    <property type="molecule type" value="Genomic_DNA"/>
</dbReference>
<gene>
    <name evidence="1" type="primary">Cnig_chr_X.g22647</name>
    <name evidence="1" type="ORF">B9Z55_022647</name>
</gene>
<dbReference type="Proteomes" id="UP000230233">
    <property type="component" value="Chromosome X"/>
</dbReference>